<dbReference type="HOGENOM" id="CLU_2199325_0_0_1"/>
<dbReference type="GeneID" id="8587801"/>
<organism evidence="1 2">
    <name type="scientific">Caenorhabditis briggsae</name>
    <dbReference type="NCBI Taxonomy" id="6238"/>
    <lineage>
        <taxon>Eukaryota</taxon>
        <taxon>Metazoa</taxon>
        <taxon>Ecdysozoa</taxon>
        <taxon>Nematoda</taxon>
        <taxon>Chromadorea</taxon>
        <taxon>Rhabditida</taxon>
        <taxon>Rhabditina</taxon>
        <taxon>Rhabditomorpha</taxon>
        <taxon>Rhabditoidea</taxon>
        <taxon>Rhabditidae</taxon>
        <taxon>Peloderinae</taxon>
        <taxon>Caenorhabditis</taxon>
    </lineage>
</organism>
<protein>
    <submittedName>
        <fullName evidence="1">Protein CBG07518</fullName>
    </submittedName>
</protein>
<dbReference type="Gene3D" id="3.40.395.10">
    <property type="entry name" value="Adenoviral Proteinase, Chain A"/>
    <property type="match status" value="1"/>
</dbReference>
<gene>
    <name evidence="1 3" type="ORF">CBG07518</name>
    <name evidence="1" type="ORF">CBG_07518</name>
</gene>
<dbReference type="KEGG" id="cbr:CBG_07518"/>
<dbReference type="EMBL" id="HE601041">
    <property type="protein sequence ID" value="CAP27588.1"/>
    <property type="molecule type" value="Genomic_DNA"/>
</dbReference>
<keyword evidence="2" id="KW-1185">Reference proteome</keyword>
<dbReference type="InParanoid" id="A8X4M8"/>
<dbReference type="CTD" id="8587801"/>
<dbReference type="RefSeq" id="XP_045093514.1">
    <property type="nucleotide sequence ID" value="XM_045240540.1"/>
</dbReference>
<sequence length="108" mass="12476">MGEELQIARSLQLHKIRQFSLEMCKSHLTLVKFFVDLVCEQFGIRAAWKTKRYLDHPIPTQRDDVNCGIHVCLMAQSIVTNQFCHGEIDVQVLRRATKETLMDKCSSP</sequence>
<dbReference type="AlphaFoldDB" id="A8X4M8"/>
<proteinExistence type="predicted"/>
<reference evidence="1 2" key="2">
    <citation type="journal article" date="2011" name="PLoS Genet.">
        <title>Caenorhabditis briggsae recombinant inbred line genotypes reveal inter-strain incompatibility and the evolution of recombination.</title>
        <authorList>
            <person name="Ross J.A."/>
            <person name="Koboldt D.C."/>
            <person name="Staisch J.E."/>
            <person name="Chamberlin H.M."/>
            <person name="Gupta B.P."/>
            <person name="Miller R.D."/>
            <person name="Baird S.E."/>
            <person name="Haag E.S."/>
        </authorList>
    </citation>
    <scope>NUCLEOTIDE SEQUENCE [LARGE SCALE GENOMIC DNA]</scope>
    <source>
        <strain evidence="1 2">AF16</strain>
    </source>
</reference>
<reference evidence="1 2" key="1">
    <citation type="journal article" date="2003" name="PLoS Biol.">
        <title>The genome sequence of Caenorhabditis briggsae: a platform for comparative genomics.</title>
        <authorList>
            <person name="Stein L.D."/>
            <person name="Bao Z."/>
            <person name="Blasiar D."/>
            <person name="Blumenthal T."/>
            <person name="Brent M.R."/>
            <person name="Chen N."/>
            <person name="Chinwalla A."/>
            <person name="Clarke L."/>
            <person name="Clee C."/>
            <person name="Coghlan A."/>
            <person name="Coulson A."/>
            <person name="D'Eustachio P."/>
            <person name="Fitch D.H."/>
            <person name="Fulton L.A."/>
            <person name="Fulton R.E."/>
            <person name="Griffiths-Jones S."/>
            <person name="Harris T.W."/>
            <person name="Hillier L.W."/>
            <person name="Kamath R."/>
            <person name="Kuwabara P.E."/>
            <person name="Mardis E.R."/>
            <person name="Marra M.A."/>
            <person name="Miner T.L."/>
            <person name="Minx P."/>
            <person name="Mullikin J.C."/>
            <person name="Plumb R.W."/>
            <person name="Rogers J."/>
            <person name="Schein J.E."/>
            <person name="Sohrmann M."/>
            <person name="Spieth J."/>
            <person name="Stajich J.E."/>
            <person name="Wei C."/>
            <person name="Willey D."/>
            <person name="Wilson R.K."/>
            <person name="Durbin R."/>
            <person name="Waterston R.H."/>
        </authorList>
    </citation>
    <scope>NUCLEOTIDE SEQUENCE [LARGE SCALE GENOMIC DNA]</scope>
    <source>
        <strain evidence="1 2">AF16</strain>
    </source>
</reference>
<evidence type="ECO:0000313" key="2">
    <source>
        <dbReference type="Proteomes" id="UP000008549"/>
    </source>
</evidence>
<dbReference type="SUPFAM" id="SSF54001">
    <property type="entry name" value="Cysteine proteinases"/>
    <property type="match status" value="1"/>
</dbReference>
<evidence type="ECO:0000313" key="1">
    <source>
        <dbReference type="EMBL" id="CAP27588.1"/>
    </source>
</evidence>
<evidence type="ECO:0000313" key="3">
    <source>
        <dbReference type="WormBase" id="CBG07518"/>
    </source>
</evidence>
<dbReference type="Proteomes" id="UP000008549">
    <property type="component" value="Unassembled WGS sequence"/>
</dbReference>
<name>A8X4M8_CAEBR</name>
<accession>A8X4M8</accession>
<dbReference type="WormBase" id="CBG07518">
    <property type="protein sequence ID" value="CBP38936"/>
    <property type="gene ID" value="WBGene00029532"/>
</dbReference>
<dbReference type="InterPro" id="IPR038765">
    <property type="entry name" value="Papain-like_cys_pep_sf"/>
</dbReference>